<protein>
    <submittedName>
        <fullName evidence="2">Uncharacterized protein</fullName>
    </submittedName>
</protein>
<evidence type="ECO:0000313" key="2">
    <source>
        <dbReference type="EMBL" id="CBI00761.1"/>
    </source>
</evidence>
<organism evidence="2">
    <name type="scientific">mine drainage metagenome</name>
    <dbReference type="NCBI Taxonomy" id="410659"/>
    <lineage>
        <taxon>unclassified sequences</taxon>
        <taxon>metagenomes</taxon>
        <taxon>ecological metagenomes</taxon>
    </lineage>
</organism>
<name>E6Q0Q2_9ZZZZ</name>
<evidence type="ECO:0000256" key="1">
    <source>
        <dbReference type="SAM" id="MobiDB-lite"/>
    </source>
</evidence>
<gene>
    <name evidence="2" type="ORF">CARN4_0107</name>
</gene>
<accession>E6Q0Q2</accession>
<comment type="caution">
    <text evidence="2">The sequence shown here is derived from an EMBL/GenBank/DDBJ whole genome shotgun (WGS) entry which is preliminary data.</text>
</comment>
<dbReference type="EMBL" id="CABO01000005">
    <property type="protein sequence ID" value="CBI00761.1"/>
    <property type="molecule type" value="Genomic_DNA"/>
</dbReference>
<dbReference type="AlphaFoldDB" id="E6Q0Q2"/>
<feature type="region of interest" description="Disordered" evidence="1">
    <location>
        <begin position="1"/>
        <end position="22"/>
    </location>
</feature>
<reference evidence="2" key="1">
    <citation type="submission" date="2009-10" db="EMBL/GenBank/DDBJ databases">
        <title>Diversity of trophic interactions inside an arsenic-rich microbial ecosystem.</title>
        <authorList>
            <person name="Bertin P.N."/>
            <person name="Heinrich-Salmeron A."/>
            <person name="Pelletier E."/>
            <person name="Goulhen-Chollet F."/>
            <person name="Arsene-Ploetze F."/>
            <person name="Gallien S."/>
            <person name="Calteau A."/>
            <person name="Vallenet D."/>
            <person name="Casiot C."/>
            <person name="Chane-Woon-Ming B."/>
            <person name="Giloteaux L."/>
            <person name="Barakat M."/>
            <person name="Bonnefoy V."/>
            <person name="Bruneel O."/>
            <person name="Chandler M."/>
            <person name="Cleiss J."/>
            <person name="Duran R."/>
            <person name="Elbaz-Poulichet F."/>
            <person name="Fonknechten N."/>
            <person name="Lauga B."/>
            <person name="Mornico D."/>
            <person name="Ortet P."/>
            <person name="Schaeffer C."/>
            <person name="Siguier P."/>
            <person name="Alexander Thil Smith A."/>
            <person name="Van Dorsselaer A."/>
            <person name="Weissenbach J."/>
            <person name="Medigue C."/>
            <person name="Le Paslier D."/>
        </authorList>
    </citation>
    <scope>NUCLEOTIDE SEQUENCE</scope>
</reference>
<sequence>MGAHRRAAASTKSGMRIKTLWT</sequence>
<proteinExistence type="predicted"/>